<comment type="caution">
    <text evidence="2">The sequence shown here is derived from an EMBL/GenBank/DDBJ whole genome shotgun (WGS) entry which is preliminary data.</text>
</comment>
<name>A0A4Z0GUE0_9BACI</name>
<organism evidence="2 3">
    <name type="scientific">Halobacillus salinus</name>
    <dbReference type="NCBI Taxonomy" id="192814"/>
    <lineage>
        <taxon>Bacteria</taxon>
        <taxon>Bacillati</taxon>
        <taxon>Bacillota</taxon>
        <taxon>Bacilli</taxon>
        <taxon>Bacillales</taxon>
        <taxon>Bacillaceae</taxon>
        <taxon>Halobacillus</taxon>
    </lineage>
</organism>
<gene>
    <name evidence="2" type="ORF">E4663_18265</name>
</gene>
<keyword evidence="1" id="KW-0812">Transmembrane</keyword>
<evidence type="ECO:0000313" key="3">
    <source>
        <dbReference type="Proteomes" id="UP000297982"/>
    </source>
</evidence>
<dbReference type="AlphaFoldDB" id="A0A4Z0GUE0"/>
<reference evidence="2 3" key="1">
    <citation type="journal article" date="2003" name="Int. J. Syst. Evol. Microbiol.">
        <title>Halobacillus salinus sp. nov., isolated from a salt lake on the coast of the East Sea in Korea.</title>
        <authorList>
            <person name="Yoon J.H."/>
            <person name="Kang K.H."/>
            <person name="Park Y.H."/>
        </authorList>
    </citation>
    <scope>NUCLEOTIDE SEQUENCE [LARGE SCALE GENOMIC DNA]</scope>
    <source>
        <strain evidence="2 3">HSL-3</strain>
    </source>
</reference>
<keyword evidence="1" id="KW-0472">Membrane</keyword>
<dbReference type="EMBL" id="SRJC01000008">
    <property type="protein sequence ID" value="TGB01096.1"/>
    <property type="molecule type" value="Genomic_DNA"/>
</dbReference>
<keyword evidence="1" id="KW-1133">Transmembrane helix</keyword>
<sequence>MRAFFLVIALIVNLLYISLSLFGLDTWLGIRVGTYNVLFGILLVSSFIFSLIVFLKGKRGEAGSVPVLSLVVLFLSVGTLGWYAFLNVLGLSMGGF</sequence>
<feature type="transmembrane region" description="Helical" evidence="1">
    <location>
        <begin position="33"/>
        <end position="55"/>
    </location>
</feature>
<protein>
    <submittedName>
        <fullName evidence="2">Uncharacterized protein</fullName>
    </submittedName>
</protein>
<dbReference type="STRING" id="192814.GCA_900166575_00239"/>
<accession>A0A4Z0GUE0</accession>
<feature type="transmembrane region" description="Helical" evidence="1">
    <location>
        <begin position="67"/>
        <end position="86"/>
    </location>
</feature>
<proteinExistence type="predicted"/>
<evidence type="ECO:0000256" key="1">
    <source>
        <dbReference type="SAM" id="Phobius"/>
    </source>
</evidence>
<evidence type="ECO:0000313" key="2">
    <source>
        <dbReference type="EMBL" id="TGB01096.1"/>
    </source>
</evidence>
<dbReference type="RefSeq" id="WP_135328703.1">
    <property type="nucleotide sequence ID" value="NZ_SRJC01000008.1"/>
</dbReference>
<dbReference type="Proteomes" id="UP000297982">
    <property type="component" value="Unassembled WGS sequence"/>
</dbReference>
<keyword evidence="3" id="KW-1185">Reference proteome</keyword>